<evidence type="ECO:0000256" key="1">
    <source>
        <dbReference type="ARBA" id="ARBA00004623"/>
    </source>
</evidence>
<protein>
    <recommendedName>
        <fullName evidence="2">Autophagy-related protein 1</fullName>
    </recommendedName>
</protein>
<keyword evidence="6" id="KW-1185">Reference proteome</keyword>
<reference evidence="5" key="1">
    <citation type="submission" date="2022-10" db="EMBL/GenBank/DDBJ databases">
        <title>Culturing micro-colonial fungi from biological soil crusts in the Mojave desert and describing Neophaeococcomyces mojavensis, and introducing the new genera and species Taxawa tesnikishii.</title>
        <authorList>
            <person name="Kurbessoian T."/>
            <person name="Stajich J.E."/>
        </authorList>
    </citation>
    <scope>NUCLEOTIDE SEQUENCE</scope>
    <source>
        <strain evidence="5">TK_41</strain>
    </source>
</reference>
<evidence type="ECO:0000259" key="4">
    <source>
        <dbReference type="PROSITE" id="PS50011"/>
    </source>
</evidence>
<evidence type="ECO:0000313" key="6">
    <source>
        <dbReference type="Proteomes" id="UP001172673"/>
    </source>
</evidence>
<sequence>MTTLCRLNTCRDAKRGMRKVRVEKRWIRQRHIGHGAFGEVWLEVYREQEQVVAERAVKGIQKRRMENLNIDYKRELLALAKLSRHQDLFVSLHGWYEDDDSVFLAMEYLQHGDLGNFINGGITENGARMICAQLLDGLSTMHSLGFTHRDLKPQVYLVLVPKCDGSITFLTVPNQNIFVVSAAPWWIKIGDFGTSKRIASEQTALRTQAGTRQFQAPEILGYVEEAEETSEYTNLVDIWSLGCVTHLILADTAPFANARALIDYSSGRIEFPYEALQDGGISVDGRHFVVALLNPRPSKRPTAQIALQHIWLQASPSTQAPQPKKSSKIKSTSAISPSKSQQEQLIKAPRNPEGPLAYRKPDNYFQ</sequence>
<proteinExistence type="predicted"/>
<dbReference type="InterPro" id="IPR000719">
    <property type="entry name" value="Prot_kinase_dom"/>
</dbReference>
<comment type="subcellular location">
    <subcellularLocation>
        <location evidence="1">Preautophagosomal structure membrane</location>
        <topology evidence="1">Peripheral membrane protein</topology>
    </subcellularLocation>
</comment>
<name>A0AA39CBG9_9EURO</name>
<organism evidence="5 6">
    <name type="scientific">Cladophialophora chaetospira</name>
    <dbReference type="NCBI Taxonomy" id="386627"/>
    <lineage>
        <taxon>Eukaryota</taxon>
        <taxon>Fungi</taxon>
        <taxon>Dikarya</taxon>
        <taxon>Ascomycota</taxon>
        <taxon>Pezizomycotina</taxon>
        <taxon>Eurotiomycetes</taxon>
        <taxon>Chaetothyriomycetidae</taxon>
        <taxon>Chaetothyriales</taxon>
        <taxon>Herpotrichiellaceae</taxon>
        <taxon>Cladophialophora</taxon>
    </lineage>
</organism>
<evidence type="ECO:0000313" key="5">
    <source>
        <dbReference type="EMBL" id="KAJ9602314.1"/>
    </source>
</evidence>
<feature type="domain" description="Protein kinase" evidence="4">
    <location>
        <begin position="26"/>
        <end position="312"/>
    </location>
</feature>
<dbReference type="Gene3D" id="1.10.510.10">
    <property type="entry name" value="Transferase(Phosphotransferase) domain 1"/>
    <property type="match status" value="1"/>
</dbReference>
<dbReference type="GO" id="GO:0004674">
    <property type="term" value="F:protein serine/threonine kinase activity"/>
    <property type="evidence" value="ECO:0007669"/>
    <property type="project" value="InterPro"/>
</dbReference>
<dbReference type="SUPFAM" id="SSF56112">
    <property type="entry name" value="Protein kinase-like (PK-like)"/>
    <property type="match status" value="1"/>
</dbReference>
<dbReference type="Proteomes" id="UP001172673">
    <property type="component" value="Unassembled WGS sequence"/>
</dbReference>
<accession>A0AA39CBG9</accession>
<evidence type="ECO:0000256" key="3">
    <source>
        <dbReference type="SAM" id="MobiDB-lite"/>
    </source>
</evidence>
<dbReference type="GO" id="GO:0005524">
    <property type="term" value="F:ATP binding"/>
    <property type="evidence" value="ECO:0007669"/>
    <property type="project" value="InterPro"/>
</dbReference>
<evidence type="ECO:0000256" key="2">
    <source>
        <dbReference type="ARBA" id="ARBA00030237"/>
    </source>
</evidence>
<dbReference type="AlphaFoldDB" id="A0AA39CBG9"/>
<gene>
    <name evidence="5" type="ORF">H2200_013169</name>
</gene>
<dbReference type="EMBL" id="JAPDRK010000027">
    <property type="protein sequence ID" value="KAJ9602314.1"/>
    <property type="molecule type" value="Genomic_DNA"/>
</dbReference>
<dbReference type="GO" id="GO:0010506">
    <property type="term" value="P:regulation of autophagy"/>
    <property type="evidence" value="ECO:0007669"/>
    <property type="project" value="InterPro"/>
</dbReference>
<dbReference type="InterPro" id="IPR045269">
    <property type="entry name" value="Atg1-like"/>
</dbReference>
<dbReference type="GO" id="GO:0034045">
    <property type="term" value="C:phagophore assembly site membrane"/>
    <property type="evidence" value="ECO:0007669"/>
    <property type="project" value="UniProtKB-SubCell"/>
</dbReference>
<dbReference type="PROSITE" id="PS50011">
    <property type="entry name" value="PROTEIN_KINASE_DOM"/>
    <property type="match status" value="1"/>
</dbReference>
<dbReference type="InterPro" id="IPR011009">
    <property type="entry name" value="Kinase-like_dom_sf"/>
</dbReference>
<comment type="caution">
    <text evidence="5">The sequence shown here is derived from an EMBL/GenBank/DDBJ whole genome shotgun (WGS) entry which is preliminary data.</text>
</comment>
<dbReference type="Pfam" id="PF00069">
    <property type="entry name" value="Pkinase"/>
    <property type="match status" value="1"/>
</dbReference>
<feature type="region of interest" description="Disordered" evidence="3">
    <location>
        <begin position="316"/>
        <end position="366"/>
    </location>
</feature>
<feature type="compositionally biased region" description="Low complexity" evidence="3">
    <location>
        <begin position="319"/>
        <end position="342"/>
    </location>
</feature>
<dbReference type="PANTHER" id="PTHR24348">
    <property type="entry name" value="SERINE/THREONINE-PROTEIN KINASE UNC-51-RELATED"/>
    <property type="match status" value="1"/>
</dbReference>